<dbReference type="EMBL" id="CP003261">
    <property type="protein sequence ID" value="AGK98615.1"/>
    <property type="molecule type" value="Genomic_DNA"/>
</dbReference>
<dbReference type="Gene3D" id="3.20.80.10">
    <property type="entry name" value="Regulatory factor, effector binding domain"/>
    <property type="match status" value="1"/>
</dbReference>
<dbReference type="AlphaFoldDB" id="R4KG77"/>
<dbReference type="Proteomes" id="UP000013523">
    <property type="component" value="Chromosome"/>
</dbReference>
<dbReference type="InterPro" id="IPR029442">
    <property type="entry name" value="GyrI-like"/>
</dbReference>
<dbReference type="PANTHER" id="PTHR40055:SF1">
    <property type="entry name" value="TRANSCRIPTIONAL REGULATOR YGIV-RELATED"/>
    <property type="match status" value="1"/>
</dbReference>
<dbReference type="Pfam" id="PF06445">
    <property type="entry name" value="GyrI-like"/>
    <property type="match status" value="1"/>
</dbReference>
<dbReference type="SMART" id="SM00871">
    <property type="entry name" value="AraC_E_bind"/>
    <property type="match status" value="1"/>
</dbReference>
<sequence>MVDITIEKIPTHRIAYIRQIGPYGINNVQTMENIKKWAKSNDLFNDESIIFGIAQDNPKTTKPENCRYDTCIVVSKDYLLTDEYVREGYITGGKYVVFKINHTAEAVQKAWNDIFPELLRQGYQFDETRPILERYIVKMVNNHYCEICVPVY</sequence>
<protein>
    <submittedName>
        <fullName evidence="2">DNA gyrase inhibitor</fullName>
    </submittedName>
</protein>
<evidence type="ECO:0000259" key="1">
    <source>
        <dbReference type="SMART" id="SM00871"/>
    </source>
</evidence>
<dbReference type="InterPro" id="IPR050908">
    <property type="entry name" value="SmbC-like"/>
</dbReference>
<evidence type="ECO:0000313" key="3">
    <source>
        <dbReference type="Proteomes" id="UP000013523"/>
    </source>
</evidence>
<dbReference type="HOGENOM" id="CLU_113664_1_0_9"/>
<dbReference type="PANTHER" id="PTHR40055">
    <property type="entry name" value="TRANSCRIPTIONAL REGULATOR YGIV-RELATED"/>
    <property type="match status" value="1"/>
</dbReference>
<dbReference type="InterPro" id="IPR011256">
    <property type="entry name" value="Reg_factor_effector_dom_sf"/>
</dbReference>
<dbReference type="PATRIC" id="fig|86416.3.peg.3857"/>
<dbReference type="eggNOG" id="COG3449">
    <property type="taxonomic scope" value="Bacteria"/>
</dbReference>
<feature type="domain" description="AraC effector-binding" evidence="1">
    <location>
        <begin position="2"/>
        <end position="152"/>
    </location>
</feature>
<proteinExistence type="predicted"/>
<dbReference type="KEGG" id="cpas:Clopa_3860"/>
<keyword evidence="3" id="KW-1185">Reference proteome</keyword>
<dbReference type="STRING" id="86416.Clopa_3860"/>
<evidence type="ECO:0000313" key="2">
    <source>
        <dbReference type="EMBL" id="AGK98615.1"/>
    </source>
</evidence>
<reference evidence="2 3" key="1">
    <citation type="submission" date="2012-01" db="EMBL/GenBank/DDBJ databases">
        <title>Complete sequence of chromosome of Clostridium pasteurianum BC1.</title>
        <authorList>
            <consortium name="US DOE Joint Genome Institute"/>
            <person name="Lucas S."/>
            <person name="Han J."/>
            <person name="Lapidus A."/>
            <person name="Cheng J.-F."/>
            <person name="Goodwin L."/>
            <person name="Pitluck S."/>
            <person name="Peters L."/>
            <person name="Mikhailova N."/>
            <person name="Teshima H."/>
            <person name="Detter J.C."/>
            <person name="Han C."/>
            <person name="Tapia R."/>
            <person name="Land M."/>
            <person name="Hauser L."/>
            <person name="Kyrpides N."/>
            <person name="Ivanova N."/>
            <person name="Pagani I."/>
            <person name="Dunn J."/>
            <person name="Taghavi S."/>
            <person name="Francis A."/>
            <person name="van der Lelie D."/>
            <person name="Woyke T."/>
        </authorList>
    </citation>
    <scope>NUCLEOTIDE SEQUENCE [LARGE SCALE GENOMIC DNA]</scope>
    <source>
        <strain evidence="2 3">BC1</strain>
    </source>
</reference>
<accession>R4KG77</accession>
<name>R4KG77_CLOPA</name>
<organism evidence="2 3">
    <name type="scientific">Clostridium pasteurianum BC1</name>
    <dbReference type="NCBI Taxonomy" id="86416"/>
    <lineage>
        <taxon>Bacteria</taxon>
        <taxon>Bacillati</taxon>
        <taxon>Bacillota</taxon>
        <taxon>Clostridia</taxon>
        <taxon>Eubacteriales</taxon>
        <taxon>Clostridiaceae</taxon>
        <taxon>Clostridium</taxon>
    </lineage>
</organism>
<gene>
    <name evidence="2" type="ORF">Clopa_3860</name>
</gene>
<dbReference type="SUPFAM" id="SSF55136">
    <property type="entry name" value="Probable bacterial effector-binding domain"/>
    <property type="match status" value="1"/>
</dbReference>
<dbReference type="InterPro" id="IPR010499">
    <property type="entry name" value="AraC_E-bd"/>
</dbReference>